<dbReference type="PROSITE" id="PS50013">
    <property type="entry name" value="CHROMO_2"/>
    <property type="match status" value="2"/>
</dbReference>
<feature type="compositionally biased region" description="Polar residues" evidence="2">
    <location>
        <begin position="852"/>
        <end position="867"/>
    </location>
</feature>
<evidence type="ECO:0000313" key="4">
    <source>
        <dbReference type="EMBL" id="RYC79584.1"/>
    </source>
</evidence>
<feature type="region of interest" description="Disordered" evidence="2">
    <location>
        <begin position="751"/>
        <end position="770"/>
    </location>
</feature>
<evidence type="ECO:0000256" key="1">
    <source>
        <dbReference type="ARBA" id="ARBA00011353"/>
    </source>
</evidence>
<dbReference type="InterPro" id="IPR023780">
    <property type="entry name" value="Chromo_domain"/>
</dbReference>
<dbReference type="InterPro" id="IPR021842">
    <property type="entry name" value="DUF3435"/>
</dbReference>
<comment type="subunit">
    <text evidence="1">Component of the NuA4 histone acetyltransferase complex.</text>
</comment>
<feature type="compositionally biased region" description="Polar residues" evidence="2">
    <location>
        <begin position="751"/>
        <end position="760"/>
    </location>
</feature>
<feature type="region of interest" description="Disordered" evidence="2">
    <location>
        <begin position="852"/>
        <end position="914"/>
    </location>
</feature>
<dbReference type="Proteomes" id="UP000290540">
    <property type="component" value="Unassembled WGS sequence"/>
</dbReference>
<name>A0A4Q2UZL2_FUSOX</name>
<dbReference type="PANTHER" id="PTHR37535">
    <property type="entry name" value="FLUG DOMAIN PROTEIN"/>
    <property type="match status" value="1"/>
</dbReference>
<evidence type="ECO:0000313" key="5">
    <source>
        <dbReference type="Proteomes" id="UP000290540"/>
    </source>
</evidence>
<reference evidence="4 5" key="1">
    <citation type="submission" date="2016-12" db="EMBL/GenBank/DDBJ databases">
        <title>Draft genome sequence of Fusarium oxysporum causing rot on Narcissus.</title>
        <authorList>
            <person name="Armitage A.D."/>
            <person name="Taylor A."/>
            <person name="Clarkson J.P."/>
            <person name="Harrison R.J."/>
            <person name="Jackson A.C."/>
        </authorList>
    </citation>
    <scope>NUCLEOTIDE SEQUENCE [LARGE SCALE GENOMIC DNA]</scope>
    <source>
        <strain evidence="4 5">N139</strain>
    </source>
</reference>
<organism evidence="4 5">
    <name type="scientific">Fusarium oxysporum f. sp. narcissi</name>
    <dbReference type="NCBI Taxonomy" id="451672"/>
    <lineage>
        <taxon>Eukaryota</taxon>
        <taxon>Fungi</taxon>
        <taxon>Dikarya</taxon>
        <taxon>Ascomycota</taxon>
        <taxon>Pezizomycotina</taxon>
        <taxon>Sordariomycetes</taxon>
        <taxon>Hypocreomycetidae</taxon>
        <taxon>Hypocreales</taxon>
        <taxon>Nectriaceae</taxon>
        <taxon>Fusarium</taxon>
        <taxon>Fusarium oxysporum species complex</taxon>
    </lineage>
</organism>
<evidence type="ECO:0000259" key="3">
    <source>
        <dbReference type="PROSITE" id="PS50013"/>
    </source>
</evidence>
<gene>
    <name evidence="4" type="ORF">BFJ63_vAg17535</name>
</gene>
<dbReference type="SMART" id="SM00298">
    <property type="entry name" value="CHROMO"/>
    <property type="match status" value="2"/>
</dbReference>
<dbReference type="Gene3D" id="2.40.50.40">
    <property type="match status" value="2"/>
</dbReference>
<protein>
    <recommendedName>
        <fullName evidence="3">Chromo domain-containing protein</fullName>
    </recommendedName>
</protein>
<dbReference type="InterPro" id="IPR000953">
    <property type="entry name" value="Chromo/chromo_shadow_dom"/>
</dbReference>
<proteinExistence type="predicted"/>
<feature type="region of interest" description="Disordered" evidence="2">
    <location>
        <begin position="697"/>
        <end position="736"/>
    </location>
</feature>
<dbReference type="GO" id="GO:0006338">
    <property type="term" value="P:chromatin remodeling"/>
    <property type="evidence" value="ECO:0007669"/>
    <property type="project" value="UniProtKB-ARBA"/>
</dbReference>
<dbReference type="Pfam" id="PF00385">
    <property type="entry name" value="Chromo"/>
    <property type="match status" value="1"/>
</dbReference>
<dbReference type="AlphaFoldDB" id="A0A4Q2UZL2"/>
<evidence type="ECO:0000256" key="2">
    <source>
        <dbReference type="SAM" id="MobiDB-lite"/>
    </source>
</evidence>
<comment type="caution">
    <text evidence="4">The sequence shown here is derived from an EMBL/GenBank/DDBJ whole genome shotgun (WGS) entry which is preliminary data.</text>
</comment>
<feature type="compositionally biased region" description="Basic and acidic residues" evidence="2">
    <location>
        <begin position="890"/>
        <end position="914"/>
    </location>
</feature>
<dbReference type="InterPro" id="IPR016197">
    <property type="entry name" value="Chromo-like_dom_sf"/>
</dbReference>
<dbReference type="CDD" id="cd00024">
    <property type="entry name" value="CD_CSD"/>
    <property type="match status" value="1"/>
</dbReference>
<dbReference type="PANTHER" id="PTHR37535:SF3">
    <property type="entry name" value="FLUG DOMAIN-CONTAINING PROTEIN"/>
    <property type="match status" value="1"/>
</dbReference>
<dbReference type="EMBL" id="MQTW01000588">
    <property type="protein sequence ID" value="RYC79584.1"/>
    <property type="molecule type" value="Genomic_DNA"/>
</dbReference>
<feature type="domain" description="Chromo" evidence="3">
    <location>
        <begin position="980"/>
        <end position="1011"/>
    </location>
</feature>
<sequence length="1032" mass="117848">MGKAKSAADALRLGSERSAVKESNIINGELVHRTLQPAVERNYKKMMEFWLEYQRIETKASVNDLESLKDFMRKVAYGIDGEDAEDQEFDVPGWETVRKYWNAFTAAWQRSYPTESIPRGIAQSVTEFIKGPLAEEMGMPKHKRRRRFATKNVMLNYARQLWAADWIEHKCPATPVDDWGLLLGNTYSSSRIGEYIESSCRAGTGRGLYFKDLTFVTFINEEGTPEFAIQLTRDAKNMTSTPNKRPQHALYEGKEAGILCFNPMLPFLARILAYGAFRDYRTIDDLLAITPPEGEMWVIQWKDHLLETPFFRSQSGKDIETAGAFSHRLRSLGLRAGYPTPPRHHDIRAEGLHLMNQFESEATRMVYAGHTDPNTLATHYLPRNGADGQAAYHGQERRTLVLDLFRGLTIPRNPRLWQCLPAKEQYDFDNSPEIINIKQELLKLRGSKEKGLLEYRKTLYTENRKLIAERLRKWQKNQPVKHDDPPGYHRAIFERVRFLMPERDRLSQNLFVVDKLRSPAGLAVLSDMLALYQKRRNVEYRPGLEPERCQCKNKGSAYDWRHIYDCYKSAATEVDGFSELCFLCNEWFCGIGTWETHCQHHLDHPNSLPTWCDPLTYGGVLARAGYCPFCLGDERMQASTRMYQFQTRWTWLNHIQNHIRALTKATMPLKCPRQHGQCPGNFDSVLDLQFHLQDAFGVERSDDNKSRKRPRQGDDDMPPSKIKKVRHYDNESEEKNEMNALQSQYDFHNTYSDDLQQQPSPGLAGLSQESTPFYSSSTTDYVDAAPSACSTPLSSVPAEIIIDPAMSQVEICPNDELTRCAAPNSPAQGTTGFQKDQADMCDSLSVASNTTKECGRTSINDPTNVDAPSQEAPAGKSNEAPEDVILPSRTDNRKESIIRVPRQDNHDQECHDRPLSLDQEGVEFDVEELVAKGRIGKRVWYKVKWKGYPESDNSWVKKKDIGMGAIGLYEARHPYGQGTFCFERIVSKQAVNASILYEVKWQGQQDSENIWVDKWDLGAKVILAFEASESTT</sequence>
<feature type="compositionally biased region" description="Basic and acidic residues" evidence="2">
    <location>
        <begin position="727"/>
        <end position="736"/>
    </location>
</feature>
<feature type="domain" description="Chromo" evidence="3">
    <location>
        <begin position="924"/>
        <end position="961"/>
    </location>
</feature>
<accession>A0A4Q2UZL2</accession>
<dbReference type="SUPFAM" id="SSF54160">
    <property type="entry name" value="Chromo domain-like"/>
    <property type="match status" value="2"/>
</dbReference>
<dbReference type="Pfam" id="PF11917">
    <property type="entry name" value="DUF3435"/>
    <property type="match status" value="1"/>
</dbReference>